<keyword evidence="1" id="KW-1133">Transmembrane helix</keyword>
<accession>A0A1H7LF19</accession>
<evidence type="ECO:0000313" key="3">
    <source>
        <dbReference type="Proteomes" id="UP000199664"/>
    </source>
</evidence>
<evidence type="ECO:0000313" key="2">
    <source>
        <dbReference type="EMBL" id="SEK97554.1"/>
    </source>
</evidence>
<sequence length="89" mass="9131">MRFSRPEQFFAAAGIGLGALASLAVNTGWIARGGTFPPFVYVLLALALVEVAAGLMTKQPPGTLFSMPARILAFALGIGVLILLTGGLA</sequence>
<organism evidence="2 3">
    <name type="scientific">Bosea lupini</name>
    <dbReference type="NCBI Taxonomy" id="1036779"/>
    <lineage>
        <taxon>Bacteria</taxon>
        <taxon>Pseudomonadati</taxon>
        <taxon>Pseudomonadota</taxon>
        <taxon>Alphaproteobacteria</taxon>
        <taxon>Hyphomicrobiales</taxon>
        <taxon>Boseaceae</taxon>
        <taxon>Bosea</taxon>
    </lineage>
</organism>
<dbReference type="STRING" id="1036779.SAMN04515666_102510"/>
<name>A0A1H7LF19_9HYPH</name>
<evidence type="ECO:0000256" key="1">
    <source>
        <dbReference type="SAM" id="Phobius"/>
    </source>
</evidence>
<keyword evidence="1" id="KW-0812">Transmembrane</keyword>
<keyword evidence="1" id="KW-0472">Membrane</keyword>
<dbReference type="Proteomes" id="UP000199664">
    <property type="component" value="Unassembled WGS sequence"/>
</dbReference>
<reference evidence="3" key="1">
    <citation type="submission" date="2016-10" db="EMBL/GenBank/DDBJ databases">
        <authorList>
            <person name="Varghese N."/>
            <person name="Submissions S."/>
        </authorList>
    </citation>
    <scope>NUCLEOTIDE SEQUENCE [LARGE SCALE GENOMIC DNA]</scope>
    <source>
        <strain evidence="3">LMG 26383,CCUG 61248,R- 45681</strain>
    </source>
</reference>
<protein>
    <submittedName>
        <fullName evidence="2">Uncharacterized protein</fullName>
    </submittedName>
</protein>
<dbReference type="RefSeq" id="WP_091831601.1">
    <property type="nucleotide sequence ID" value="NZ_FOAN01000002.1"/>
</dbReference>
<proteinExistence type="predicted"/>
<dbReference type="AlphaFoldDB" id="A0A1H7LF19"/>
<feature type="transmembrane region" description="Helical" evidence="1">
    <location>
        <begin position="69"/>
        <end position="88"/>
    </location>
</feature>
<keyword evidence="3" id="KW-1185">Reference proteome</keyword>
<gene>
    <name evidence="2" type="ORF">SAMN04515666_102510</name>
</gene>
<feature type="transmembrane region" description="Helical" evidence="1">
    <location>
        <begin position="40"/>
        <end position="57"/>
    </location>
</feature>
<dbReference type="EMBL" id="FOAN01000002">
    <property type="protein sequence ID" value="SEK97554.1"/>
    <property type="molecule type" value="Genomic_DNA"/>
</dbReference>